<comment type="caution">
    <text evidence="6">The sequence shown here is derived from an EMBL/GenBank/DDBJ whole genome shotgun (WGS) entry which is preliminary data.</text>
</comment>
<reference evidence="6 7" key="1">
    <citation type="submission" date="2019-02" db="EMBL/GenBank/DDBJ databases">
        <title>Polymorphobacter sp. isolated from the lake at the Tibet of China.</title>
        <authorList>
            <person name="Li A."/>
        </authorList>
    </citation>
    <scope>NUCLEOTIDE SEQUENCE [LARGE SCALE GENOMIC DNA]</scope>
    <source>
        <strain evidence="6 7">DJ1R-1</strain>
    </source>
</reference>
<evidence type="ECO:0000313" key="7">
    <source>
        <dbReference type="Proteomes" id="UP000297737"/>
    </source>
</evidence>
<sequence length="512" mass="55294">MRYGEVNHDDVEIVSICPTANAPSCFFVKIFTKGAGQPRDSSVSPQDRKLFAGARLRRLRLQQALTQTRMAEDLGVSVSYLNLIERNQRPLTAAFLLKLASVYNFDLRELTGDDSDAVAAELARVLADPALTGISAGRTELAEVAASAPGVAAALLRLHALHVSGVTKQQSAAPTTAGPVERVEQLLRDRRNHFPELDAACEALADDLRLASADLSAAMTDRLRVRHGLTVRVLPVDVMPDHLRRLDLHARQLQLSEGLDASSRRFHIACQLALSELRPVIDAALVGADLSDGAEDRAGARIGVQVLANYAAAAIMMPYGRFVGSCEALGYDVELLQARFGAGFEQVAHRLTTLQRPGARGVPFFLMRLDRAGNVSKRLSAFNTPLAQHGGGCPLWAVHTAFDRPGAIVRQVVETEDGGRFLTIARTVRTFAMPFGSTRPEFVIALGCELAHARALVYAHGLELDTTPAVPIGLGCAACARTGCRQRSIAPAGTRLRFDERSRGVTPFRFEG</sequence>
<evidence type="ECO:0000256" key="3">
    <source>
        <dbReference type="ARBA" id="ARBA00023125"/>
    </source>
</evidence>
<accession>A0A4Y9ERB8</accession>
<dbReference type="InterPro" id="IPR010359">
    <property type="entry name" value="IrrE_HExxH"/>
</dbReference>
<keyword evidence="4" id="KW-0804">Transcription</keyword>
<dbReference type="InterPro" id="IPR010982">
    <property type="entry name" value="Lambda_DNA-bd_dom_sf"/>
</dbReference>
<gene>
    <name evidence="6" type="ORF">EUV02_10035</name>
</gene>
<evidence type="ECO:0000256" key="1">
    <source>
        <dbReference type="ARBA" id="ARBA00007227"/>
    </source>
</evidence>
<dbReference type="SMART" id="SM00530">
    <property type="entry name" value="HTH_XRE"/>
    <property type="match status" value="1"/>
</dbReference>
<dbReference type="GO" id="GO:0003700">
    <property type="term" value="F:DNA-binding transcription factor activity"/>
    <property type="evidence" value="ECO:0007669"/>
    <property type="project" value="TreeGrafter"/>
</dbReference>
<feature type="domain" description="HTH cro/C1-type" evidence="5">
    <location>
        <begin position="56"/>
        <end position="110"/>
    </location>
</feature>
<evidence type="ECO:0000313" key="6">
    <source>
        <dbReference type="EMBL" id="TFU03889.1"/>
    </source>
</evidence>
<dbReference type="OrthoDB" id="1123084at2"/>
<dbReference type="PROSITE" id="PS50943">
    <property type="entry name" value="HTH_CROC1"/>
    <property type="match status" value="1"/>
</dbReference>
<dbReference type="InterPro" id="IPR018653">
    <property type="entry name" value="ScfR_C"/>
</dbReference>
<evidence type="ECO:0000259" key="5">
    <source>
        <dbReference type="PROSITE" id="PS50943"/>
    </source>
</evidence>
<dbReference type="InterPro" id="IPR050807">
    <property type="entry name" value="TransReg_Diox_bact_type"/>
</dbReference>
<dbReference type="PIRSF" id="PIRSF019251">
    <property type="entry name" value="Rv0465c"/>
    <property type="match status" value="1"/>
</dbReference>
<proteinExistence type="inferred from homology"/>
<dbReference type="GO" id="GO:0003677">
    <property type="term" value="F:DNA binding"/>
    <property type="evidence" value="ECO:0007669"/>
    <property type="project" value="UniProtKB-KW"/>
</dbReference>
<dbReference type="InterPro" id="IPR001387">
    <property type="entry name" value="Cro/C1-type_HTH"/>
</dbReference>
<protein>
    <submittedName>
        <fullName evidence="6">XRE family transcriptional regulator</fullName>
    </submittedName>
</protein>
<dbReference type="Proteomes" id="UP000297737">
    <property type="component" value="Unassembled WGS sequence"/>
</dbReference>
<keyword evidence="2" id="KW-0805">Transcription regulation</keyword>
<dbReference type="AlphaFoldDB" id="A0A4Y9ERB8"/>
<keyword evidence="7" id="KW-1185">Reference proteome</keyword>
<dbReference type="Gene3D" id="1.10.260.40">
    <property type="entry name" value="lambda repressor-like DNA-binding domains"/>
    <property type="match status" value="1"/>
</dbReference>
<evidence type="ECO:0000256" key="2">
    <source>
        <dbReference type="ARBA" id="ARBA00023015"/>
    </source>
</evidence>
<organism evidence="6 7">
    <name type="scientific">Glacieibacterium arshaanense</name>
    <dbReference type="NCBI Taxonomy" id="2511025"/>
    <lineage>
        <taxon>Bacteria</taxon>
        <taxon>Pseudomonadati</taxon>
        <taxon>Pseudomonadota</taxon>
        <taxon>Alphaproteobacteria</taxon>
        <taxon>Sphingomonadales</taxon>
        <taxon>Sphingosinicellaceae</taxon>
        <taxon>Glacieibacterium</taxon>
    </lineage>
</organism>
<dbReference type="Pfam" id="PF09856">
    <property type="entry name" value="ScfRs"/>
    <property type="match status" value="1"/>
</dbReference>
<dbReference type="InterPro" id="IPR026281">
    <property type="entry name" value="HTH_RamB"/>
</dbReference>
<dbReference type="SUPFAM" id="SSF47413">
    <property type="entry name" value="lambda repressor-like DNA-binding domains"/>
    <property type="match status" value="1"/>
</dbReference>
<dbReference type="PANTHER" id="PTHR46797:SF23">
    <property type="entry name" value="HTH-TYPE TRANSCRIPTIONAL REGULATOR SUTR"/>
    <property type="match status" value="1"/>
</dbReference>
<comment type="similarity">
    <text evidence="1">Belongs to the short-chain fatty acyl-CoA assimilation regulator (ScfR) family.</text>
</comment>
<dbReference type="Pfam" id="PF06114">
    <property type="entry name" value="Peptidase_M78"/>
    <property type="match status" value="1"/>
</dbReference>
<dbReference type="CDD" id="cd00093">
    <property type="entry name" value="HTH_XRE"/>
    <property type="match status" value="1"/>
</dbReference>
<dbReference type="Pfam" id="PF01381">
    <property type="entry name" value="HTH_3"/>
    <property type="match status" value="1"/>
</dbReference>
<evidence type="ECO:0000256" key="4">
    <source>
        <dbReference type="ARBA" id="ARBA00023163"/>
    </source>
</evidence>
<dbReference type="PANTHER" id="PTHR46797">
    <property type="entry name" value="HTH-TYPE TRANSCRIPTIONAL REGULATOR"/>
    <property type="match status" value="1"/>
</dbReference>
<keyword evidence="3" id="KW-0238">DNA-binding</keyword>
<dbReference type="EMBL" id="SIHO01000002">
    <property type="protein sequence ID" value="TFU03889.1"/>
    <property type="molecule type" value="Genomic_DNA"/>
</dbReference>
<dbReference type="GO" id="GO:0005829">
    <property type="term" value="C:cytosol"/>
    <property type="evidence" value="ECO:0007669"/>
    <property type="project" value="TreeGrafter"/>
</dbReference>
<name>A0A4Y9ERB8_9SPHN</name>